<dbReference type="InterPro" id="IPR050062">
    <property type="entry name" value="Pro-tRNA_synthetase"/>
</dbReference>
<dbReference type="InterPro" id="IPR036621">
    <property type="entry name" value="Anticodon-bd_dom_sf"/>
</dbReference>
<dbReference type="CDD" id="cd00861">
    <property type="entry name" value="ProRS_anticodon_short"/>
    <property type="match status" value="1"/>
</dbReference>
<comment type="caution">
    <text evidence="12">The sequence shown here is derived from an EMBL/GenBank/DDBJ whole genome shotgun (WGS) entry which is preliminary data.</text>
</comment>
<keyword evidence="4 10" id="KW-0436">Ligase</keyword>
<evidence type="ECO:0000256" key="8">
    <source>
        <dbReference type="ARBA" id="ARBA00023146"/>
    </source>
</evidence>
<reference evidence="13" key="1">
    <citation type="journal article" date="2019" name="Int. J. Syst. Evol. Microbiol.">
        <title>The Global Catalogue of Microorganisms (GCM) 10K type strain sequencing project: providing services to taxonomists for standard genome sequencing and annotation.</title>
        <authorList>
            <consortium name="The Broad Institute Genomics Platform"/>
            <consortium name="The Broad Institute Genome Sequencing Center for Infectious Disease"/>
            <person name="Wu L."/>
            <person name="Ma J."/>
        </authorList>
    </citation>
    <scope>NUCLEOTIDE SEQUENCE [LARGE SCALE GENOMIC DNA]</scope>
    <source>
        <strain evidence="13">CECT 7184</strain>
    </source>
</reference>
<dbReference type="Gene3D" id="3.90.960.10">
    <property type="entry name" value="YbaK/aminoacyl-tRNA synthetase-associated domain"/>
    <property type="match status" value="1"/>
</dbReference>
<dbReference type="Pfam" id="PF04073">
    <property type="entry name" value="tRNA_edit"/>
    <property type="match status" value="1"/>
</dbReference>
<keyword evidence="7 10" id="KW-0648">Protein biosynthesis</keyword>
<comment type="catalytic activity">
    <reaction evidence="9 10">
        <text>tRNA(Pro) + L-proline + ATP = L-prolyl-tRNA(Pro) + AMP + diphosphate</text>
        <dbReference type="Rhea" id="RHEA:14305"/>
        <dbReference type="Rhea" id="RHEA-COMP:9700"/>
        <dbReference type="Rhea" id="RHEA-COMP:9702"/>
        <dbReference type="ChEBI" id="CHEBI:30616"/>
        <dbReference type="ChEBI" id="CHEBI:33019"/>
        <dbReference type="ChEBI" id="CHEBI:60039"/>
        <dbReference type="ChEBI" id="CHEBI:78442"/>
        <dbReference type="ChEBI" id="CHEBI:78532"/>
        <dbReference type="ChEBI" id="CHEBI:456215"/>
        <dbReference type="EC" id="6.1.1.15"/>
    </reaction>
</comment>
<keyword evidence="13" id="KW-1185">Reference proteome</keyword>
<evidence type="ECO:0000313" key="13">
    <source>
        <dbReference type="Proteomes" id="UP001596142"/>
    </source>
</evidence>
<dbReference type="InterPro" id="IPR004154">
    <property type="entry name" value="Anticodon-bd"/>
</dbReference>
<dbReference type="PANTHER" id="PTHR42753">
    <property type="entry name" value="MITOCHONDRIAL RIBOSOME PROTEIN L39/PROLYL-TRNA LIGASE FAMILY MEMBER"/>
    <property type="match status" value="1"/>
</dbReference>
<dbReference type="Gene3D" id="3.30.930.10">
    <property type="entry name" value="Bira Bifunctional Protein, Domain 2"/>
    <property type="match status" value="2"/>
</dbReference>
<dbReference type="CDD" id="cd00779">
    <property type="entry name" value="ProRS_core_prok"/>
    <property type="match status" value="1"/>
</dbReference>
<dbReference type="InterPro" id="IPR002316">
    <property type="entry name" value="Pro-tRNA-ligase_IIa"/>
</dbReference>
<dbReference type="NCBIfam" id="NF006625">
    <property type="entry name" value="PRK09194.1"/>
    <property type="match status" value="1"/>
</dbReference>
<keyword evidence="5 10" id="KW-0547">Nucleotide-binding</keyword>
<dbReference type="InterPro" id="IPR023717">
    <property type="entry name" value="Pro-tRNA-Synthase_IIa_type1"/>
</dbReference>
<dbReference type="EMBL" id="JBHSOZ010000003">
    <property type="protein sequence ID" value="MFC5712114.1"/>
    <property type="molecule type" value="Genomic_DNA"/>
</dbReference>
<feature type="domain" description="Aminoacyl-transfer RNA synthetases class-II family profile" evidence="11">
    <location>
        <begin position="38"/>
        <end position="466"/>
    </location>
</feature>
<evidence type="ECO:0000256" key="9">
    <source>
        <dbReference type="ARBA" id="ARBA00047671"/>
    </source>
</evidence>
<comment type="subunit">
    <text evidence="2 10">Homodimer.</text>
</comment>
<evidence type="ECO:0000256" key="7">
    <source>
        <dbReference type="ARBA" id="ARBA00022917"/>
    </source>
</evidence>
<dbReference type="Gene3D" id="3.40.50.800">
    <property type="entry name" value="Anticodon-binding domain"/>
    <property type="match status" value="1"/>
</dbReference>
<dbReference type="GO" id="GO:0004827">
    <property type="term" value="F:proline-tRNA ligase activity"/>
    <property type="evidence" value="ECO:0007669"/>
    <property type="project" value="UniProtKB-EC"/>
</dbReference>
<comment type="domain">
    <text evidence="10">Consists of three domains: the N-terminal catalytic domain, the editing domain and the C-terminal anticodon-binding domain.</text>
</comment>
<dbReference type="InterPro" id="IPR004500">
    <property type="entry name" value="Pro-tRNA-synth_IIa_bac-type"/>
</dbReference>
<organism evidence="12 13">
    <name type="scientific">Thalassorhabdus alkalitolerans</name>
    <dbReference type="NCBI Taxonomy" id="2282697"/>
    <lineage>
        <taxon>Bacteria</taxon>
        <taxon>Bacillati</taxon>
        <taxon>Bacillota</taxon>
        <taxon>Bacilli</taxon>
        <taxon>Bacillales</taxon>
        <taxon>Bacillaceae</taxon>
        <taxon>Thalassorhabdus</taxon>
    </lineage>
</organism>
<evidence type="ECO:0000256" key="4">
    <source>
        <dbReference type="ARBA" id="ARBA00022598"/>
    </source>
</evidence>
<dbReference type="InterPro" id="IPR007214">
    <property type="entry name" value="YbaK/aa-tRNA-synth-assoc-dom"/>
</dbReference>
<dbReference type="SUPFAM" id="SSF55681">
    <property type="entry name" value="Class II aaRS and biotin synthetases"/>
    <property type="match status" value="1"/>
</dbReference>
<dbReference type="InterPro" id="IPR006195">
    <property type="entry name" value="aa-tRNA-synth_II"/>
</dbReference>
<comment type="function">
    <text evidence="10">Catalyzes the attachment of proline to tRNA(Pro) in a two-step reaction: proline is first activated by ATP to form Pro-AMP and then transferred to the acceptor end of tRNA(Pro). As ProRS can inadvertently accommodate and process non-cognate amino acids such as alanine and cysteine, to avoid such errors it has two additional distinct editing activities against alanine. One activity is designated as 'pretransfer' editing and involves the tRNA(Pro)-independent hydrolysis of activated Ala-AMP. The other activity is designated 'posttransfer' editing and involves deacylation of mischarged Ala-tRNA(Pro). The misacylated Cys-tRNA(Pro) is not edited by ProRS.</text>
</comment>
<dbReference type="HAMAP" id="MF_01569">
    <property type="entry name" value="Pro_tRNA_synth_type1"/>
    <property type="match status" value="1"/>
</dbReference>
<comment type="similarity">
    <text evidence="10">Belongs to the class-II aminoacyl-tRNA synthetase family. ProS type 1 subfamily.</text>
</comment>
<dbReference type="PRINTS" id="PR01046">
    <property type="entry name" value="TRNASYNTHPRO"/>
</dbReference>
<evidence type="ECO:0000256" key="5">
    <source>
        <dbReference type="ARBA" id="ARBA00022741"/>
    </source>
</evidence>
<gene>
    <name evidence="10" type="primary">proS</name>
    <name evidence="12" type="ORF">ACFPU1_04930</name>
</gene>
<dbReference type="SUPFAM" id="SSF55826">
    <property type="entry name" value="YbaK/ProRS associated domain"/>
    <property type="match status" value="1"/>
</dbReference>
<dbReference type="EC" id="6.1.1.15" evidence="10"/>
<name>A0ABW0YPT7_9BACI</name>
<sequence length="570" mass="63740">MKQQSLFSPTMRDIPAGADIASHQLMLRAGLIRQNAAGIYSYLPLGKRVLRKVEEIIREEMDEAGGQELLMPAIQPAELWEESGRLDDYGPELMRLKDRHTRDFVLGATHEEVITSLVRDELNSYKKLPVNLYQIQTKYRDERRPRFGVLRSREFIMKDAYSFDASKEGLDQSYQAMYEAYEKIFSRCGLDFRAVEADAGAIGGKGGTHEFMVLSDVGEDTIAYSDSSSYAANIEIAEVPKPNVERRGEEKPLEKIDTPNMRTIEELSAGLGIEAKDILKSVLFFVDDEPVLVLCRGDREVNDVKVGRYFDTVQVESASPEQVLQHTGCRPGSIGPIDLKEGIQIIADHEVAGMMNSLCGGNEEDKHYTNANIERDFRVDGFGDLRFIQEGDPSADGQGTIKFAKGIEVGHVFKLGTKYSEALKAEYLDENGKTQPLIMGCYGIGVSRTVAAILEQHHDENGIVWPKAVAPFDLHLLTLNAKKAEQSELGTELYASLRKAGFDVLYDDRKERAGVKFKDSDLFGLPVRIACGKKADEGIVEVKVRRTGEMEEVHKDELPSYLESLFHTIQ</sequence>
<proteinExistence type="inferred from homology"/>
<dbReference type="Pfam" id="PF03129">
    <property type="entry name" value="HGTP_anticodon"/>
    <property type="match status" value="1"/>
</dbReference>
<dbReference type="InterPro" id="IPR044140">
    <property type="entry name" value="ProRS_anticodon_short"/>
</dbReference>
<evidence type="ECO:0000256" key="1">
    <source>
        <dbReference type="ARBA" id="ARBA00004496"/>
    </source>
</evidence>
<keyword evidence="6 10" id="KW-0067">ATP-binding</keyword>
<dbReference type="InterPro" id="IPR033730">
    <property type="entry name" value="ProRS_core_prok"/>
</dbReference>
<dbReference type="NCBIfam" id="TIGR00409">
    <property type="entry name" value="proS_fam_II"/>
    <property type="match status" value="1"/>
</dbReference>
<dbReference type="Pfam" id="PF00587">
    <property type="entry name" value="tRNA-synt_2b"/>
    <property type="match status" value="1"/>
</dbReference>
<dbReference type="PANTHER" id="PTHR42753:SF2">
    <property type="entry name" value="PROLINE--TRNA LIGASE"/>
    <property type="match status" value="1"/>
</dbReference>
<evidence type="ECO:0000259" key="11">
    <source>
        <dbReference type="PROSITE" id="PS50862"/>
    </source>
</evidence>
<dbReference type="Proteomes" id="UP001596142">
    <property type="component" value="Unassembled WGS sequence"/>
</dbReference>
<dbReference type="PIRSF" id="PIRSF001535">
    <property type="entry name" value="ProRS_1"/>
    <property type="match status" value="1"/>
</dbReference>
<dbReference type="SUPFAM" id="SSF52954">
    <property type="entry name" value="Class II aaRS ABD-related"/>
    <property type="match status" value="1"/>
</dbReference>
<dbReference type="CDD" id="cd04334">
    <property type="entry name" value="ProRS-INS"/>
    <property type="match status" value="1"/>
</dbReference>
<accession>A0ABW0YPT7</accession>
<protein>
    <recommendedName>
        <fullName evidence="10">Proline--tRNA ligase</fullName>
        <ecNumber evidence="10">6.1.1.15</ecNumber>
    </recommendedName>
    <alternativeName>
        <fullName evidence="10">Prolyl-tRNA synthetase</fullName>
        <shortName evidence="10">ProRS</shortName>
    </alternativeName>
</protein>
<dbReference type="InterPro" id="IPR036754">
    <property type="entry name" value="YbaK/aa-tRNA-synt-asso_dom_sf"/>
</dbReference>
<evidence type="ECO:0000256" key="10">
    <source>
        <dbReference type="HAMAP-Rule" id="MF_01569"/>
    </source>
</evidence>
<evidence type="ECO:0000256" key="6">
    <source>
        <dbReference type="ARBA" id="ARBA00022840"/>
    </source>
</evidence>
<evidence type="ECO:0000313" key="12">
    <source>
        <dbReference type="EMBL" id="MFC5712114.1"/>
    </source>
</evidence>
<dbReference type="InterPro" id="IPR045864">
    <property type="entry name" value="aa-tRNA-synth_II/BPL/LPL"/>
</dbReference>
<keyword evidence="3 10" id="KW-0963">Cytoplasm</keyword>
<dbReference type="InterPro" id="IPR002314">
    <property type="entry name" value="aa-tRNA-synt_IIb"/>
</dbReference>
<evidence type="ECO:0000256" key="3">
    <source>
        <dbReference type="ARBA" id="ARBA00022490"/>
    </source>
</evidence>
<evidence type="ECO:0000256" key="2">
    <source>
        <dbReference type="ARBA" id="ARBA00011738"/>
    </source>
</evidence>
<keyword evidence="8 10" id="KW-0030">Aminoacyl-tRNA synthetase</keyword>
<comment type="subcellular location">
    <subcellularLocation>
        <location evidence="1 10">Cytoplasm</location>
    </subcellularLocation>
</comment>
<dbReference type="PROSITE" id="PS50862">
    <property type="entry name" value="AA_TRNA_LIGASE_II"/>
    <property type="match status" value="1"/>
</dbReference>
<dbReference type="RefSeq" id="WP_385939160.1">
    <property type="nucleotide sequence ID" value="NZ_JBHSOZ010000003.1"/>
</dbReference>